<dbReference type="EMBL" id="ML121561">
    <property type="protein sequence ID" value="RPB21305.1"/>
    <property type="molecule type" value="Genomic_DNA"/>
</dbReference>
<dbReference type="Proteomes" id="UP000267821">
    <property type="component" value="Unassembled WGS sequence"/>
</dbReference>
<evidence type="ECO:0000256" key="11">
    <source>
        <dbReference type="ARBA" id="ARBA00031091"/>
    </source>
</evidence>
<dbReference type="GO" id="GO:0004129">
    <property type="term" value="F:cytochrome-c oxidase activity"/>
    <property type="evidence" value="ECO:0007669"/>
    <property type="project" value="TreeGrafter"/>
</dbReference>
<comment type="pathway">
    <text evidence="2 12">Energy metabolism; oxidative phosphorylation.</text>
</comment>
<comment type="similarity">
    <text evidence="3 12">Belongs to the fungal cytochrome c oxidase subunit 7a family.</text>
</comment>
<dbReference type="CDD" id="cd22888">
    <property type="entry name" value="CcO_VIIa_fungal"/>
    <property type="match status" value="1"/>
</dbReference>
<evidence type="ECO:0000256" key="7">
    <source>
        <dbReference type="ARBA" id="ARBA00022989"/>
    </source>
</evidence>
<evidence type="ECO:0000256" key="3">
    <source>
        <dbReference type="ARBA" id="ARBA00008862"/>
    </source>
</evidence>
<dbReference type="GO" id="GO:0016491">
    <property type="term" value="F:oxidoreductase activity"/>
    <property type="evidence" value="ECO:0007669"/>
    <property type="project" value="UniProtKB-KW"/>
</dbReference>
<evidence type="ECO:0000313" key="14">
    <source>
        <dbReference type="EMBL" id="RPB21305.1"/>
    </source>
</evidence>
<dbReference type="PANTHER" id="PTHR28264">
    <property type="entry name" value="CYTOCHROME C OXIDASE SUBUNIT 7A"/>
    <property type="match status" value="1"/>
</dbReference>
<dbReference type="GO" id="GO:0005743">
    <property type="term" value="C:mitochondrial inner membrane"/>
    <property type="evidence" value="ECO:0007669"/>
    <property type="project" value="UniProtKB-SubCell"/>
</dbReference>
<keyword evidence="6 12" id="KW-0999">Mitochondrion inner membrane</keyword>
<dbReference type="STRING" id="1051890.A0A3N4LTG9"/>
<evidence type="ECO:0000256" key="8">
    <source>
        <dbReference type="ARBA" id="ARBA00023002"/>
    </source>
</evidence>
<dbReference type="GO" id="GO:0006123">
    <property type="term" value="P:mitochondrial electron transport, cytochrome c to oxygen"/>
    <property type="evidence" value="ECO:0007669"/>
    <property type="project" value="InterPro"/>
</dbReference>
<evidence type="ECO:0000256" key="9">
    <source>
        <dbReference type="ARBA" id="ARBA00023128"/>
    </source>
</evidence>
<name>A0A3N4LTG9_9PEZI</name>
<keyword evidence="7 13" id="KW-1133">Transmembrane helix</keyword>
<keyword evidence="10 12" id="KW-0472">Membrane</keyword>
<dbReference type="UniPathway" id="UPA00705"/>
<keyword evidence="5 13" id="KW-0812">Transmembrane</keyword>
<evidence type="ECO:0000256" key="4">
    <source>
        <dbReference type="ARBA" id="ARBA00016081"/>
    </source>
</evidence>
<keyword evidence="8 12" id="KW-0560">Oxidoreductase</keyword>
<evidence type="ECO:0000313" key="15">
    <source>
        <dbReference type="Proteomes" id="UP000267821"/>
    </source>
</evidence>
<dbReference type="PANTHER" id="PTHR28264:SF1">
    <property type="entry name" value="CYTOCHROME C OXIDASE SUBUNIT 6C"/>
    <property type="match status" value="1"/>
</dbReference>
<keyword evidence="9 12" id="KW-0496">Mitochondrion</keyword>
<evidence type="ECO:0000256" key="13">
    <source>
        <dbReference type="SAM" id="Phobius"/>
    </source>
</evidence>
<dbReference type="InParanoid" id="A0A3N4LTG9"/>
<evidence type="ECO:0000256" key="1">
    <source>
        <dbReference type="ARBA" id="ARBA00004434"/>
    </source>
</evidence>
<feature type="transmembrane region" description="Helical" evidence="13">
    <location>
        <begin position="12"/>
        <end position="32"/>
    </location>
</feature>
<organism evidence="14 15">
    <name type="scientific">Terfezia boudieri ATCC MYA-4762</name>
    <dbReference type="NCBI Taxonomy" id="1051890"/>
    <lineage>
        <taxon>Eukaryota</taxon>
        <taxon>Fungi</taxon>
        <taxon>Dikarya</taxon>
        <taxon>Ascomycota</taxon>
        <taxon>Pezizomycotina</taxon>
        <taxon>Pezizomycetes</taxon>
        <taxon>Pezizales</taxon>
        <taxon>Pezizaceae</taxon>
        <taxon>Terfezia</taxon>
    </lineage>
</organism>
<dbReference type="InterPro" id="IPR014368">
    <property type="entry name" value="Cyt_c_oxidase_su7a_fun"/>
</dbReference>
<evidence type="ECO:0000256" key="5">
    <source>
        <dbReference type="ARBA" id="ARBA00022692"/>
    </source>
</evidence>
<sequence>MIQPIVGRLRRGLIMDLSVAMGLGMGFGYYFWYGYHVPSIRRRDALYAKLERERAAALQG</sequence>
<comment type="subcellular location">
    <subcellularLocation>
        <location evidence="1">Mitochondrion inner membrane</location>
        <topology evidence="1">Single-pass membrane protein</topology>
    </subcellularLocation>
</comment>
<evidence type="ECO:0000256" key="12">
    <source>
        <dbReference type="PIRNR" id="PIRNR000283"/>
    </source>
</evidence>
<comment type="function">
    <text evidence="12">Component of the cytochrome c oxidase, the last enzyme in the mitochondrial electron transport chain which drives oxidative phosphorylation.</text>
</comment>
<gene>
    <name evidence="14" type="ORF">L211DRAFT_448909</name>
</gene>
<dbReference type="PIRSF" id="PIRSF000283">
    <property type="entry name" value="COX9"/>
    <property type="match status" value="1"/>
</dbReference>
<accession>A0A3N4LTG9</accession>
<proteinExistence type="inferred from homology"/>
<evidence type="ECO:0000256" key="2">
    <source>
        <dbReference type="ARBA" id="ARBA00004673"/>
    </source>
</evidence>
<protein>
    <recommendedName>
        <fullName evidence="4 12">Cytochrome c oxidase subunit 9, mitochondrial</fullName>
    </recommendedName>
    <alternativeName>
        <fullName evidence="11 12">Cytochrome c oxidase polypeptide VIIA</fullName>
    </alternativeName>
</protein>
<reference evidence="14 15" key="1">
    <citation type="journal article" date="2018" name="Nat. Ecol. Evol.">
        <title>Pezizomycetes genomes reveal the molecular basis of ectomycorrhizal truffle lifestyle.</title>
        <authorList>
            <person name="Murat C."/>
            <person name="Payen T."/>
            <person name="Noel B."/>
            <person name="Kuo A."/>
            <person name="Morin E."/>
            <person name="Chen J."/>
            <person name="Kohler A."/>
            <person name="Krizsan K."/>
            <person name="Balestrini R."/>
            <person name="Da Silva C."/>
            <person name="Montanini B."/>
            <person name="Hainaut M."/>
            <person name="Levati E."/>
            <person name="Barry K.W."/>
            <person name="Belfiori B."/>
            <person name="Cichocki N."/>
            <person name="Clum A."/>
            <person name="Dockter R.B."/>
            <person name="Fauchery L."/>
            <person name="Guy J."/>
            <person name="Iotti M."/>
            <person name="Le Tacon F."/>
            <person name="Lindquist E.A."/>
            <person name="Lipzen A."/>
            <person name="Malagnac F."/>
            <person name="Mello A."/>
            <person name="Molinier V."/>
            <person name="Miyauchi S."/>
            <person name="Poulain J."/>
            <person name="Riccioni C."/>
            <person name="Rubini A."/>
            <person name="Sitrit Y."/>
            <person name="Splivallo R."/>
            <person name="Traeger S."/>
            <person name="Wang M."/>
            <person name="Zifcakova L."/>
            <person name="Wipf D."/>
            <person name="Zambonelli A."/>
            <person name="Paolocci F."/>
            <person name="Nowrousian M."/>
            <person name="Ottonello S."/>
            <person name="Baldrian P."/>
            <person name="Spatafora J.W."/>
            <person name="Henrissat B."/>
            <person name="Nagy L.G."/>
            <person name="Aury J.M."/>
            <person name="Wincker P."/>
            <person name="Grigoriev I.V."/>
            <person name="Bonfante P."/>
            <person name="Martin F.M."/>
        </authorList>
    </citation>
    <scope>NUCLEOTIDE SEQUENCE [LARGE SCALE GENOMIC DNA]</scope>
    <source>
        <strain evidence="14 15">ATCC MYA-4762</strain>
    </source>
</reference>
<evidence type="ECO:0000256" key="10">
    <source>
        <dbReference type="ARBA" id="ARBA00023136"/>
    </source>
</evidence>
<keyword evidence="15" id="KW-1185">Reference proteome</keyword>
<dbReference type="AlphaFoldDB" id="A0A3N4LTG9"/>
<evidence type="ECO:0000256" key="6">
    <source>
        <dbReference type="ARBA" id="ARBA00022792"/>
    </source>
</evidence>